<gene>
    <name evidence="2" type="ORF">BIW11_02782</name>
</gene>
<dbReference type="GO" id="GO:0016301">
    <property type="term" value="F:kinase activity"/>
    <property type="evidence" value="ECO:0007669"/>
    <property type="project" value="UniProtKB-KW"/>
</dbReference>
<dbReference type="EMBL" id="MNPL01002612">
    <property type="protein sequence ID" value="OQR78127.1"/>
    <property type="molecule type" value="Genomic_DNA"/>
</dbReference>
<protein>
    <submittedName>
        <fullName evidence="2">Serine/threonine-protein kinase pelle-like</fullName>
    </submittedName>
</protein>
<dbReference type="InParanoid" id="A0A1V9XX87"/>
<dbReference type="Proteomes" id="UP000192247">
    <property type="component" value="Unassembled WGS sequence"/>
</dbReference>
<comment type="caution">
    <text evidence="2">The sequence shown here is derived from an EMBL/GenBank/DDBJ whole genome shotgun (WGS) entry which is preliminary data.</text>
</comment>
<sequence>MADSQHGVPRSPRTTRSMPSSPNAHRSTERPVYIYKLPYCSYYQLCRHLDADKQWDVLAGLMRMDPVDIKLFANATLRGGSPADEVLKKFGERNGRISQSIHYTSNAGRNLARDTCDKLHSGSVQGK</sequence>
<dbReference type="InterPro" id="IPR011029">
    <property type="entry name" value="DEATH-like_dom_sf"/>
</dbReference>
<evidence type="ECO:0000313" key="2">
    <source>
        <dbReference type="EMBL" id="OQR78127.1"/>
    </source>
</evidence>
<dbReference type="Gene3D" id="1.10.533.10">
    <property type="entry name" value="Death Domain, Fas"/>
    <property type="match status" value="1"/>
</dbReference>
<evidence type="ECO:0000256" key="1">
    <source>
        <dbReference type="SAM" id="MobiDB-lite"/>
    </source>
</evidence>
<accession>A0A1V9XX87</accession>
<dbReference type="AlphaFoldDB" id="A0A1V9XX87"/>
<dbReference type="OrthoDB" id="4062651at2759"/>
<reference evidence="2 3" key="1">
    <citation type="journal article" date="2017" name="Gigascience">
        <title>Draft genome of the honey bee ectoparasitic mite, Tropilaelaps mercedesae, is shaped by the parasitic life history.</title>
        <authorList>
            <person name="Dong X."/>
            <person name="Armstrong S.D."/>
            <person name="Xia D."/>
            <person name="Makepeace B.L."/>
            <person name="Darby A.C."/>
            <person name="Kadowaki T."/>
        </authorList>
    </citation>
    <scope>NUCLEOTIDE SEQUENCE [LARGE SCALE GENOMIC DNA]</scope>
    <source>
        <strain evidence="2">Wuxi-XJTLU</strain>
    </source>
</reference>
<feature type="compositionally biased region" description="Low complexity" evidence="1">
    <location>
        <begin position="9"/>
        <end position="22"/>
    </location>
</feature>
<dbReference type="SUPFAM" id="SSF47986">
    <property type="entry name" value="DEATH domain"/>
    <property type="match status" value="1"/>
</dbReference>
<keyword evidence="2" id="KW-0418">Kinase</keyword>
<feature type="region of interest" description="Disordered" evidence="1">
    <location>
        <begin position="1"/>
        <end position="27"/>
    </location>
</feature>
<evidence type="ECO:0000313" key="3">
    <source>
        <dbReference type="Proteomes" id="UP000192247"/>
    </source>
</evidence>
<keyword evidence="2" id="KW-0808">Transferase</keyword>
<keyword evidence="3" id="KW-1185">Reference proteome</keyword>
<proteinExistence type="predicted"/>
<name>A0A1V9XX87_9ACAR</name>
<organism evidence="2 3">
    <name type="scientific">Tropilaelaps mercedesae</name>
    <dbReference type="NCBI Taxonomy" id="418985"/>
    <lineage>
        <taxon>Eukaryota</taxon>
        <taxon>Metazoa</taxon>
        <taxon>Ecdysozoa</taxon>
        <taxon>Arthropoda</taxon>
        <taxon>Chelicerata</taxon>
        <taxon>Arachnida</taxon>
        <taxon>Acari</taxon>
        <taxon>Parasitiformes</taxon>
        <taxon>Mesostigmata</taxon>
        <taxon>Gamasina</taxon>
        <taxon>Dermanyssoidea</taxon>
        <taxon>Laelapidae</taxon>
        <taxon>Tropilaelaps</taxon>
    </lineage>
</organism>